<dbReference type="PANTHER" id="PTHR36220">
    <property type="entry name" value="UNNAMED PRODUCT"/>
    <property type="match status" value="1"/>
</dbReference>
<dbReference type="PANTHER" id="PTHR36220:SF1">
    <property type="entry name" value="GAMMA TUBULIN COMPLEX COMPONENT C-TERMINAL DOMAIN-CONTAINING PROTEIN"/>
    <property type="match status" value="1"/>
</dbReference>
<dbReference type="InterPro" id="IPR015919">
    <property type="entry name" value="Cadherin-like_sf"/>
</dbReference>
<dbReference type="SMART" id="SM00736">
    <property type="entry name" value="CADG"/>
    <property type="match status" value="1"/>
</dbReference>
<dbReference type="InterPro" id="IPR006644">
    <property type="entry name" value="Cadg"/>
</dbReference>
<sequence>MDLRSRLLPLLACFVSLTGVASAVDPTLTTINILTGGTEDQNFSIPYATLAAAADEADVDSSGIQFRLKSIVAGSLKQGGATVNVNSALGSGETWTWTPPDDVNGSAVNAFTVVAYAGGDESATPVTVRIALAAVNDAPSFAATNVTVAEDSGAYSQTGWATNISPGPSDESGQTTNFTISSTNPGLFSVAPALTDTGTLTFTPAPNENGSSTVSVRIHDNGGTTSGGVNQSAIQTYTITVTPVEDNPTITATFNGTSASPLLDSPSSPGGEEGVAQSVFSAVTIADPDHGKPSNDNQVVIVTIPVSADAYGTFTLPGASTATASGNRTYTLPAQSPSSASTALLAATFKPIPNANPVGLYNFSIGVTVRDSTARTASTPANSLYVRSVNDAPIPLATLSVASISDAGPVSPFRLSVSDYDINEKFSILITPTAPLRGTLSATTATGTAAQVAAAVQAIVFTPTQQSANVTAAFDIDVTDVHPDNTTGTAVRRTYSLPIQFVNDPPELTGVTTSLIRTTDDPSAPAVFPFSSISVIDGDPLQTLTVTLSLGDPAQGSFSGITFTTPNVITGTVSELTTKLRQVRFEPAGGRVPVNSSETVTITITLNDGTVSVSNNQTQVEVTAVDGAPRLTWSSSPVFPLASSPALIDPSTGPKPFALLGIADSGQIEVTVKLDTVAKGALSNLGGFIETPAGSRSYRFTGLASAAQTAIRAINYDINPSYIFPPNQSGRTDFTITATDSALNFTSRTLPILLKSDARSFLVTNLLDDETVPGTLRHAVNNAANNDVIVFALPTYPATIRLSKAKGPLVLTKHLSFRGPGSDKLTITGDSNANATTDAGDVQLFRIFATVRMQGLRLARGFGDTGGAAFVGRLQPGALPGSLVIEDCVIANCLASQWGGALDVFDGSVQVSRCAFEGNSLNASAGLGGGAISLYTNQACSFTNTTFSGNSQSAPTGFGGGALYVENDTPTQFVQTTVSHCTFAGNIDAAIGGGNAAYGASSVFNNVSNSRVLLTNNIFADTSNRNLKVAGGADMVSNGGNLSRDNTTTEFIQGGVPQQAVLLNHITDKRNIDPKLAPLAAVEGNTRGYRLLPDSPAIGTGIAGVSAVDQRGVIRDASCDMGAIDANALGKLIIHEIFPATNPNNQFIEFYMPRDQASLDITGYEVWIDGEKRHTFTSRVVAPGNGLVLAETLITAAGTTPVIVSDEDLELSQRGRIELRKPLAAGNAVVEAVSYVAAFANATTPSVTDDYSADSITLAPQYQGAAFAPHRYVQAPPNGGFDKSKPPGSATSPGADTANTPFGQANGYPIAALDSFELTEDVPQTLSVRANDLDADGSDELFIVDLNATLPASPPATSNSSITTTAGATVAITPIASPLRGTAVNFDPRVAFNHLSEGARYTDTFAYSIVDVGGGAVGGYAQSGASATIVTAPAHRLASGASVTIRDAGFAAYNATHTITALDADHFSIPVAFAGDPAPLLRGRWQDSALRTPSARSQALVQVSVLGRNDAPTPVADSVTTDEDTILRVFADPRASNIALDTDGLYPAPRIFNGTGILANDTDPDDDGNPFTQLKLIGVCQAKAIGGFSGTPGVSPVTVTAPGHGLQTGTTVLISGYGGHPSYNGYQVVTVTGADTFTIPIAFVDDAATKGLWTVLTNENRLSTTSKDGAAVTLEIRANRNQTNLVYNPRPSAFLDGLANNESSTDTFYYAVEDNHGAVSLAKLSVVVAGVNNTPIPSDNPPGISVLGPYLTGGTTAPQLLDNSTILHLLPAAGSQGRVNVSIRPPGGAFGDIVVINGLDQTDEDTALDLSSADILSNDSDVDRTDVLRLEIRTGQNLSREGAAIRLSPDGATLTYDPTLSTTLQKLAFKERVIDTFEVTVFDGIARVNTMIAVMVEGRNDSPNANNVALTIDEKTLLNVPTPGLLLSGADIDQNTLLPDNRKFLKPTDAFPTNVFAGKVNVLLNRRNGSIDSFAAVAGTPGATAVVSTGHGLVSGEEVVLLGSGSLTGQFVVTKIDDNTFSIPVAYNAAFASLGGGSWTVLASIFQYDPRDSVFSDLPGGPTFTLQGLAVGETFVDTYNYTLQDGSFLFANDDIYRIEADRSNIELKVLSNDVSLDGLATGRRIVEVGPLSAGGTVVLNGDQSLIYTPQTGFVGDEVFSYTIEDNLGNRDSAMVTARVTIDRLNGNLRANEDHFTVAAGQAPLVDVLANDSMIPATGDPLTLESISSAPDQGGQATIENGKVRYTPNPLITAFPYTETFEYTMNGGGTTSATATVSMLVVNRANTLNVRADAFSVPAGSVSNTLNVLENDNILPGNGEDLDIISVTPAAHGTVVVTNGVALSYTPTTGFLGTDTFSYSVADGLGGTGTAQVTVKVGFLTINSDIFSVAYDNPAKTTDDGTTVLDVLANDSVLQGGNGQLTITNITPASAAIGTINVTPGGATLTFDPAAGAVGQQNFTYTVSDIGGRTSTGTVTVVVVAGGIRASSDYFTVQADSQATELTVLSNDLRISDLPGSLSVASIGTGLDAPDHGGTVEISSDFKKLVYTPATGFRGVESFTYTVTDGDSSDTARVSVRSTDGEMIAGDDAFLVFRGSTENRLPVLANDRVIPDGGQQLFITAVGDDPSNASNPAHRGTLEIIEDGAALRYTPSDLNPAGNFIETFTYEISAGGTDRRDATITIQVLNRAGAVDLETNHDRFSVRSDSTGTLLPVLANDSVLPASASEWIITEVTTPTNGAVQISGSNLLYAPQPGFVGTEVFTYKVSDGFGGTGQADVTVKVGDISVSDDHFTLIAGAGVVPLDVTANDGILRTSYPATPLPSQADFTLTTARPVTLDPVSAGTAVVAAGKVNYTPAASFNGRAVLTYWVQDDSGNEYPGIAHIDQRAAGEDRDTATVSITVTGVNDPPKMVNAETNGVTDKSNLHPFPNVTVIEYDSQRLEPVTIRVSFAAERGILSGGGFSLVSPGLLQFTGTAAQATIAMRALVFTPTTDRIVVGTTEGTRFTVSMNDGHVVTPVIEDSTVTTVTPINDAPSLLNAVPSATNDKTPIKPFPNSTFVEIDDLTLQQLEVIISYPGDRGTLAGAFTPVSTGVIKFIGTAAQATTAIRGLIYTPVENRITVGTTENTKFTVSINDHFTTVPVIVDTAVMTVTPVNDAPVLAGTAPGATNDKTPVKPFPNVTLTEVDDLTIQPLTVTVTFEGDHGTLAGAGFAQSGPNAVVFHGTGADATTALRGLTYTPIINRIFIGTTEDTHFVVDIDDGFTPSLVTDNKTVIKVTPVNDAPQLLGAIPGATNDKTAINPFASSTVIEVDNLGGQLVRVRVSFPADRGIMSGPGFTLISPGVLEFYGTAANATIAIRGLVFTPFLDRIIVGTTEQTRFTVTLDDGVVVPPVLVDTAVVTVTPVNDVPIITGTVAGQKLYMRASLRPFVGVNITDIDDLGLQPQTVTIQIDNAVKGALSNLGGFALLSEGSGTYRMTGTPLAVSTAIRALVFTPTPGTRVTPNTPETARFTITIQDGFAPAVVDNTTTVDILHAEVDQLLALNATTGADVSQAAAGFGSSSAISKDTLVVGAPLRDTPAVDAGRVNVYERSAGFGAPWGEVTEFSASDTIAGDNFGQAVTIDGDYMVVGAPGADQSGAPNSGAAYVFQRNPVNRNAWLQVAKLTPPIINGSGGDGFGSAVALQGDTLLVGAPTSNITGAARSGRVFVFKRGGTPGSWSSTQTLVATDNRASGLPNDSELYGGAIAIDGNVVIIGSPGANFSGNSTQWNFGAAYICTRPSAAGTFTELKRLDQFDGTEAKAYSGFGYSVDVSGDRIAVGIYSPTPPFGGLKPGHVRIYERDSGGANQWGLVRDAFPADGVTSRHFGASVALAGNLLLVGAPAGNESATETRGSVEIFRRSANTADWLAIDRITQGATNSTDRYGSSVALDGFTGVAGASGDSVNLTNAAGAGDARVLQLQYDLGPRLAVPVPDQLAVEGTPFNFTVNAATFGDPIYPGQLTIAVQMTDGSPLPVGGWLSFNAATGVFTGTPSAAEGRDYSLQLVATNPLGSQVLSNVFRVYQNRSTSTLAAAYAGWASGKFSPSTLSNPALEATVWGQNADPDHDGRPNVLEMLYGLSATQQDTAQIVITRINSTKTTLSYPQSELFPPGEVAIEWSTNGSTWTRSGVVITPGVPVNGIIRVTASITSPTPQQRVLARIVTGN</sequence>
<evidence type="ECO:0000256" key="5">
    <source>
        <dbReference type="SAM" id="SignalP"/>
    </source>
</evidence>
<dbReference type="Pfam" id="PF17803">
    <property type="entry name" value="Cadherin_4"/>
    <property type="match status" value="1"/>
</dbReference>
<organism evidence="7 8">
    <name type="scientific">Luteolibacter soli</name>
    <dbReference type="NCBI Taxonomy" id="3135280"/>
    <lineage>
        <taxon>Bacteria</taxon>
        <taxon>Pseudomonadati</taxon>
        <taxon>Verrucomicrobiota</taxon>
        <taxon>Verrucomicrobiia</taxon>
        <taxon>Verrucomicrobiales</taxon>
        <taxon>Verrucomicrobiaceae</taxon>
        <taxon>Luteolibacter</taxon>
    </lineage>
</organism>
<dbReference type="SMART" id="SM00191">
    <property type="entry name" value="Int_alpha"/>
    <property type="match status" value="4"/>
</dbReference>
<proteinExistence type="predicted"/>
<keyword evidence="1 5" id="KW-0732">Signal</keyword>
<dbReference type="PROSITE" id="PS51470">
    <property type="entry name" value="FG_GAP"/>
    <property type="match status" value="1"/>
</dbReference>
<evidence type="ECO:0000313" key="7">
    <source>
        <dbReference type="EMBL" id="MEK7952871.1"/>
    </source>
</evidence>
<dbReference type="SUPFAM" id="SSF51126">
    <property type="entry name" value="Pectin lyase-like"/>
    <property type="match status" value="1"/>
</dbReference>
<dbReference type="PROSITE" id="PS50268">
    <property type="entry name" value="CADHERIN_2"/>
    <property type="match status" value="1"/>
</dbReference>
<evidence type="ECO:0000256" key="1">
    <source>
        <dbReference type="ARBA" id="ARBA00022729"/>
    </source>
</evidence>
<dbReference type="SUPFAM" id="SSF49313">
    <property type="entry name" value="Cadherin-like"/>
    <property type="match status" value="1"/>
</dbReference>
<dbReference type="InterPro" id="IPR023366">
    <property type="entry name" value="ATP_synth_asu-like_sf"/>
</dbReference>
<dbReference type="NCBIfam" id="TIGR01965">
    <property type="entry name" value="VCBS_repeat"/>
    <property type="match status" value="1"/>
</dbReference>
<dbReference type="RefSeq" id="WP_341406630.1">
    <property type="nucleotide sequence ID" value="NZ_JBBUKT010000009.1"/>
</dbReference>
<evidence type="ECO:0000313" key="8">
    <source>
        <dbReference type="Proteomes" id="UP001371305"/>
    </source>
</evidence>
<dbReference type="InterPro" id="IPR011050">
    <property type="entry name" value="Pectin_lyase_fold/virulence"/>
</dbReference>
<comment type="caution">
    <text evidence="7">The sequence shown here is derived from an EMBL/GenBank/DDBJ whole genome shotgun (WGS) entry which is preliminary data.</text>
</comment>
<dbReference type="Gene3D" id="2.60.40.10">
    <property type="entry name" value="Immunoglobulins"/>
    <property type="match status" value="1"/>
</dbReference>
<dbReference type="InterPro" id="IPR013519">
    <property type="entry name" value="Int_alpha_beta-p"/>
</dbReference>
<dbReference type="InterPro" id="IPR028994">
    <property type="entry name" value="Integrin_alpha_N"/>
</dbReference>
<evidence type="ECO:0000256" key="4">
    <source>
        <dbReference type="SAM" id="MobiDB-lite"/>
    </source>
</evidence>
<dbReference type="InterPro" id="IPR013783">
    <property type="entry name" value="Ig-like_fold"/>
</dbReference>
<accession>A0ABU9AYP4</accession>
<keyword evidence="2" id="KW-0677">Repeat</keyword>
<reference evidence="7 8" key="1">
    <citation type="submission" date="2024-04" db="EMBL/GenBank/DDBJ databases">
        <title>Luteolibacter sp. isolated from soil.</title>
        <authorList>
            <person name="An J."/>
        </authorList>
    </citation>
    <scope>NUCLEOTIDE SEQUENCE [LARGE SCALE GENOMIC DNA]</scope>
    <source>
        <strain evidence="7 8">Y139</strain>
    </source>
</reference>
<dbReference type="SUPFAM" id="SSF69318">
    <property type="entry name" value="Integrin alpha N-terminal domain"/>
    <property type="match status" value="1"/>
</dbReference>
<dbReference type="NCBIfam" id="NF041518">
    <property type="entry name" value="choice_anch_Q"/>
    <property type="match status" value="1"/>
</dbReference>
<dbReference type="InterPro" id="IPR002126">
    <property type="entry name" value="Cadherin-like_dom"/>
</dbReference>
<name>A0ABU9AYP4_9BACT</name>
<feature type="chain" id="PRO_5046946036" evidence="5">
    <location>
        <begin position="24"/>
        <end position="4200"/>
    </location>
</feature>
<dbReference type="EMBL" id="JBBUKT010000009">
    <property type="protein sequence ID" value="MEK7952871.1"/>
    <property type="molecule type" value="Genomic_DNA"/>
</dbReference>
<dbReference type="Gene3D" id="2.60.40.2810">
    <property type="match status" value="2"/>
</dbReference>
<evidence type="ECO:0000256" key="2">
    <source>
        <dbReference type="ARBA" id="ARBA00022737"/>
    </source>
</evidence>
<dbReference type="InterPro" id="IPR040853">
    <property type="entry name" value="RapA2_cadherin-like"/>
</dbReference>
<dbReference type="InterPro" id="IPR010221">
    <property type="entry name" value="VCBS_dom"/>
</dbReference>
<dbReference type="Pfam" id="PF17963">
    <property type="entry name" value="Big_9"/>
    <property type="match status" value="7"/>
</dbReference>
<dbReference type="Proteomes" id="UP001371305">
    <property type="component" value="Unassembled WGS sequence"/>
</dbReference>
<feature type="compositionally biased region" description="Polar residues" evidence="4">
    <location>
        <begin position="1289"/>
        <end position="1303"/>
    </location>
</feature>
<keyword evidence="3" id="KW-0325">Glycoprotein</keyword>
<feature type="domain" description="Cadherin" evidence="6">
    <location>
        <begin position="140"/>
        <end position="250"/>
    </location>
</feature>
<dbReference type="InterPro" id="IPR059226">
    <property type="entry name" value="Choice_anch_Q_dom"/>
</dbReference>
<evidence type="ECO:0000259" key="6">
    <source>
        <dbReference type="PROSITE" id="PS50268"/>
    </source>
</evidence>
<feature type="region of interest" description="Disordered" evidence="4">
    <location>
        <begin position="1273"/>
        <end position="1303"/>
    </location>
</feature>
<dbReference type="Pfam" id="PF14312">
    <property type="entry name" value="FG-GAP_2"/>
    <property type="match status" value="3"/>
</dbReference>
<evidence type="ECO:0000256" key="3">
    <source>
        <dbReference type="ARBA" id="ARBA00023180"/>
    </source>
</evidence>
<gene>
    <name evidence="7" type="ORF">WKV53_20325</name>
</gene>
<keyword evidence="8" id="KW-1185">Reference proteome</keyword>
<dbReference type="NCBIfam" id="NF012211">
    <property type="entry name" value="tand_rpt_95"/>
    <property type="match status" value="3"/>
</dbReference>
<dbReference type="Gene3D" id="2.60.40.3440">
    <property type="match status" value="5"/>
</dbReference>
<dbReference type="InterPro" id="IPR013517">
    <property type="entry name" value="FG-GAP"/>
</dbReference>
<feature type="region of interest" description="Disordered" evidence="4">
    <location>
        <begin position="159"/>
        <end position="181"/>
    </location>
</feature>
<feature type="signal peptide" evidence="5">
    <location>
        <begin position="1"/>
        <end position="23"/>
    </location>
</feature>
<dbReference type="Gene3D" id="2.40.30.20">
    <property type="match status" value="3"/>
</dbReference>
<protein>
    <submittedName>
        <fullName evidence="7">Ig-like domain-containing protein</fullName>
    </submittedName>
</protein>
<dbReference type="Pfam" id="PF05345">
    <property type="entry name" value="He_PIG"/>
    <property type="match status" value="1"/>
</dbReference>